<feature type="domain" description="YqbQ/XkdQ" evidence="1">
    <location>
        <begin position="22"/>
        <end position="316"/>
    </location>
</feature>
<protein>
    <recommendedName>
        <fullName evidence="1">YqbQ/XkdQ domain-containing protein</fullName>
    </recommendedName>
</protein>
<proteinExistence type="predicted"/>
<dbReference type="RefSeq" id="WP_214478356.1">
    <property type="nucleotide sequence ID" value="NZ_CP071709.1"/>
</dbReference>
<keyword evidence="3" id="KW-1185">Reference proteome</keyword>
<gene>
    <name evidence="2" type="ORF">J1899_08110</name>
</gene>
<dbReference type="SUPFAM" id="SSF69279">
    <property type="entry name" value="Phage tail proteins"/>
    <property type="match status" value="1"/>
</dbReference>
<accession>A0ABX8FG56</accession>
<organism evidence="2 3">
    <name type="scientific">Cytobacillus gottheilii</name>
    <dbReference type="NCBI Taxonomy" id="859144"/>
    <lineage>
        <taxon>Bacteria</taxon>
        <taxon>Bacillati</taxon>
        <taxon>Bacillota</taxon>
        <taxon>Bacilli</taxon>
        <taxon>Bacillales</taxon>
        <taxon>Bacillaceae</taxon>
        <taxon>Cytobacillus</taxon>
    </lineage>
</organism>
<dbReference type="Pfam" id="PF24032">
    <property type="entry name" value="YQBQ"/>
    <property type="match status" value="1"/>
</dbReference>
<dbReference type="Proteomes" id="UP000679247">
    <property type="component" value="Chromosome"/>
</dbReference>
<evidence type="ECO:0000313" key="2">
    <source>
        <dbReference type="EMBL" id="QVY62992.1"/>
    </source>
</evidence>
<name>A0ABX8FG56_9BACI</name>
<evidence type="ECO:0000259" key="1">
    <source>
        <dbReference type="Pfam" id="PF24032"/>
    </source>
</evidence>
<reference evidence="2 3" key="1">
    <citation type="submission" date="2021-03" db="EMBL/GenBank/DDBJ databases">
        <title>The first data on the complete genome of the tetrodotoxin-producing bacterium.</title>
        <authorList>
            <person name="Melnikova D.I."/>
            <person name="Nijland R."/>
            <person name="Magarlamov T.Y."/>
        </authorList>
    </citation>
    <scope>NUCLEOTIDE SEQUENCE [LARGE SCALE GENOMIC DNA]</scope>
    <source>
        <strain evidence="2 3">1839</strain>
    </source>
</reference>
<dbReference type="InterPro" id="IPR056937">
    <property type="entry name" value="YqbQ/XkdQ"/>
</dbReference>
<sequence>MSEARISVIYDSQDITQLVESVTWSGSSEKPNRQLDVTLINTLDGRKQAVTFAPGKAIEFSNNGTRLFRGVLFASNIDDRGRLNITAYDENVYLVKSKETRKFTNVKASDIARRLCSDFGIPIGKISDTGYVIPRLNCRTKTLYDILLMALTLTKKQTGKRFFLSSKDGKLNLMTASEQNTRWLIENGSNLVSASYSQSIEDTITQIKVIGGKEDSIVVTQKNAGLQRLYGVMQEVETMDEKATRSQVEQRAQTLLKERGVIDDQATVDALGIDEVISGSAVYVRESMTEIIGGYYVSSDTHTFSANGTHTMALVLSATYDLPPIEIEKEATSNE</sequence>
<dbReference type="EMBL" id="CP071709">
    <property type="protein sequence ID" value="QVY62992.1"/>
    <property type="molecule type" value="Genomic_DNA"/>
</dbReference>
<evidence type="ECO:0000313" key="3">
    <source>
        <dbReference type="Proteomes" id="UP000679247"/>
    </source>
</evidence>